<evidence type="ECO:0000259" key="4">
    <source>
        <dbReference type="Pfam" id="PF13458"/>
    </source>
</evidence>
<accession>A0A126PWH3</accession>
<dbReference type="Gene3D" id="3.40.50.2300">
    <property type="match status" value="2"/>
</dbReference>
<dbReference type="AlphaFoldDB" id="A0A126PWH3"/>
<dbReference type="SUPFAM" id="SSF53822">
    <property type="entry name" value="Periplasmic binding protein-like I"/>
    <property type="match status" value="1"/>
</dbReference>
<dbReference type="RefSeq" id="WP_061094306.1">
    <property type="nucleotide sequence ID" value="NZ_CP014323.1"/>
</dbReference>
<proteinExistence type="inferred from homology"/>
<feature type="domain" description="Leucine-binding protein" evidence="4">
    <location>
        <begin position="30"/>
        <end position="356"/>
    </location>
</feature>
<reference evidence="5 6" key="1">
    <citation type="submission" date="2015-12" db="EMBL/GenBank/DDBJ databases">
        <authorList>
            <person name="Shamseldin A."/>
            <person name="Moawad H."/>
            <person name="Abd El-Rahim W.M."/>
            <person name="Sadowsky M.J."/>
        </authorList>
    </citation>
    <scope>NUCLEOTIDE SEQUENCE [LARGE SCALE GENOMIC DNA]</scope>
    <source>
        <strain evidence="5 6">D7</strain>
    </source>
</reference>
<dbReference type="InterPro" id="IPR028082">
    <property type="entry name" value="Peripla_BP_I"/>
</dbReference>
<dbReference type="EMBL" id="CP014323">
    <property type="protein sequence ID" value="AMJ97376.1"/>
    <property type="molecule type" value="Genomic_DNA"/>
</dbReference>
<comment type="similarity">
    <text evidence="1">Belongs to the leucine-binding protein family.</text>
</comment>
<feature type="chain" id="PRO_5007272352" evidence="3">
    <location>
        <begin position="25"/>
        <end position="392"/>
    </location>
</feature>
<dbReference type="PANTHER" id="PTHR30483">
    <property type="entry name" value="LEUCINE-SPECIFIC-BINDING PROTEIN"/>
    <property type="match status" value="1"/>
</dbReference>
<organism evidence="5 6">
    <name type="scientific">Alteromonas macleodii</name>
    <name type="common">Pseudoalteromonas macleodii</name>
    <dbReference type="NCBI Taxonomy" id="28108"/>
    <lineage>
        <taxon>Bacteria</taxon>
        <taxon>Pseudomonadati</taxon>
        <taxon>Pseudomonadota</taxon>
        <taxon>Gammaproteobacteria</taxon>
        <taxon>Alteromonadales</taxon>
        <taxon>Alteromonadaceae</taxon>
        <taxon>Alteromonas/Salinimonas group</taxon>
        <taxon>Alteromonas</taxon>
    </lineage>
</organism>
<dbReference type="Proteomes" id="UP000063991">
    <property type="component" value="Chromosome"/>
</dbReference>
<dbReference type="PANTHER" id="PTHR30483:SF6">
    <property type="entry name" value="PERIPLASMIC BINDING PROTEIN OF ABC TRANSPORTER FOR NATURAL AMINO ACIDS"/>
    <property type="match status" value="1"/>
</dbReference>
<dbReference type="OrthoDB" id="9147078at2"/>
<keyword evidence="2 3" id="KW-0732">Signal</keyword>
<sequence>MRALSIFLSLACVFSIFTASKALSSTEPLVIGIDADLSAVAVEGGIAITRGVELAVDEINAAGGILGRQIKVIAKDHRGNPARGVYNIEQFSQTPNLLAVVGGVHTPVVLAEIDPIHEKNILMLVPWAAGTPIIDNGHSPNNIFRVSVRDAEAASVLINHVKYMGLSNIALVLERTGWGRSNLESLTQAASNNDIDITATHWINWQQKDFSEDIAAIKSAKVEAIILITNVPEGVVVLDEMAKQGIASLPVVSHWGVASGQFASLLAKPIANYNVSVLQTFHFNHQKNTKAKSLLEAYYSKYGLVDATAIGGVTGLAHAYDLTHLIAAAAAKAGSIEVDALRGALESLQNVQGAVKHYTAPFSEDRHDALWAKDYFMTTFNEKGHLVTTGVQ</sequence>
<name>A0A126PWH3_ALTMA</name>
<evidence type="ECO:0000256" key="2">
    <source>
        <dbReference type="ARBA" id="ARBA00022729"/>
    </source>
</evidence>
<dbReference type="CDD" id="cd19979">
    <property type="entry name" value="PBP1_ABC_ligand_binding-like"/>
    <property type="match status" value="1"/>
</dbReference>
<dbReference type="InterPro" id="IPR028081">
    <property type="entry name" value="Leu-bd"/>
</dbReference>
<evidence type="ECO:0000313" key="6">
    <source>
        <dbReference type="Proteomes" id="UP000063991"/>
    </source>
</evidence>
<protein>
    <submittedName>
        <fullName evidence="5">ABC transporter substrate-binding protein</fullName>
    </submittedName>
</protein>
<dbReference type="InterPro" id="IPR051010">
    <property type="entry name" value="BCAA_transport"/>
</dbReference>
<evidence type="ECO:0000256" key="1">
    <source>
        <dbReference type="ARBA" id="ARBA00010062"/>
    </source>
</evidence>
<evidence type="ECO:0000313" key="5">
    <source>
        <dbReference type="EMBL" id="AMJ97376.1"/>
    </source>
</evidence>
<dbReference type="Pfam" id="PF13458">
    <property type="entry name" value="Peripla_BP_6"/>
    <property type="match status" value="1"/>
</dbReference>
<feature type="signal peptide" evidence="3">
    <location>
        <begin position="1"/>
        <end position="24"/>
    </location>
</feature>
<evidence type="ECO:0000256" key="3">
    <source>
        <dbReference type="SAM" id="SignalP"/>
    </source>
</evidence>
<gene>
    <name evidence="5" type="ORF">AVL55_03900</name>
</gene>